<proteinExistence type="inferred from homology"/>
<feature type="compositionally biased region" description="Polar residues" evidence="7">
    <location>
        <begin position="160"/>
        <end position="170"/>
    </location>
</feature>
<evidence type="ECO:0000256" key="2">
    <source>
        <dbReference type="ARBA" id="ARBA00008573"/>
    </source>
</evidence>
<reference evidence="8" key="1">
    <citation type="submission" date="2022-07" db="EMBL/GenBank/DDBJ databases">
        <title>Genome Sequence of Physisporinus lineatus.</title>
        <authorList>
            <person name="Buettner E."/>
        </authorList>
    </citation>
    <scope>NUCLEOTIDE SEQUENCE</scope>
    <source>
        <strain evidence="8">VT162</strain>
    </source>
</reference>
<dbReference type="Proteomes" id="UP001212997">
    <property type="component" value="Unassembled WGS sequence"/>
</dbReference>
<dbReference type="PANTHER" id="PTHR12300:SF161">
    <property type="entry name" value="RECEPTOR EXPRESSION-ENHANCING PROTEIN"/>
    <property type="match status" value="1"/>
</dbReference>
<comment type="caution">
    <text evidence="6">Lacks conserved residue(s) required for the propagation of feature annotation.</text>
</comment>
<sequence length="189" mass="21024">MAAPSVSQPQMSATQKVQQHPAFIQAQDKANYYVNQLDKELTKATLSSVVYSSSPFSTPSTLWLPPVSILVGWLLPAFLSVKAIESPAHNDDIQWLTYWVVFGFFTFTESVALRLVLHYLPWYYALKSVFILWLQLPAFRGAETIYGHVVRPVFVNVSKKTGSSNTSAQPAPSAKADSLRERVAQATSE</sequence>
<evidence type="ECO:0000313" key="9">
    <source>
        <dbReference type="Proteomes" id="UP001212997"/>
    </source>
</evidence>
<evidence type="ECO:0000313" key="8">
    <source>
        <dbReference type="EMBL" id="KAJ3485712.1"/>
    </source>
</evidence>
<keyword evidence="5 6" id="KW-0472">Membrane</keyword>
<dbReference type="AlphaFoldDB" id="A0AAD5V3Z4"/>
<evidence type="ECO:0000256" key="6">
    <source>
        <dbReference type="RuleBase" id="RU362006"/>
    </source>
</evidence>
<dbReference type="GO" id="GO:0016020">
    <property type="term" value="C:membrane"/>
    <property type="evidence" value="ECO:0007669"/>
    <property type="project" value="UniProtKB-SubCell"/>
</dbReference>
<keyword evidence="9" id="KW-1185">Reference proteome</keyword>
<feature type="transmembrane region" description="Helical" evidence="6">
    <location>
        <begin position="62"/>
        <end position="84"/>
    </location>
</feature>
<evidence type="ECO:0000256" key="7">
    <source>
        <dbReference type="SAM" id="MobiDB-lite"/>
    </source>
</evidence>
<evidence type="ECO:0000256" key="3">
    <source>
        <dbReference type="ARBA" id="ARBA00022692"/>
    </source>
</evidence>
<evidence type="ECO:0000256" key="5">
    <source>
        <dbReference type="ARBA" id="ARBA00023136"/>
    </source>
</evidence>
<gene>
    <name evidence="8" type="ORF">NLI96_g4768</name>
</gene>
<name>A0AAD5V3Z4_9APHY</name>
<keyword evidence="3 6" id="KW-0812">Transmembrane</keyword>
<protein>
    <recommendedName>
        <fullName evidence="6">Protein YOP1</fullName>
    </recommendedName>
</protein>
<dbReference type="Pfam" id="PF03134">
    <property type="entry name" value="TB2_DP1_HVA22"/>
    <property type="match status" value="1"/>
</dbReference>
<comment type="subcellular location">
    <subcellularLocation>
        <location evidence="1 6">Membrane</location>
        <topology evidence="1 6">Multi-pass membrane protein</topology>
    </subcellularLocation>
</comment>
<feature type="region of interest" description="Disordered" evidence="7">
    <location>
        <begin position="160"/>
        <end position="189"/>
    </location>
</feature>
<feature type="transmembrane region" description="Helical" evidence="6">
    <location>
        <begin position="96"/>
        <end position="116"/>
    </location>
</feature>
<dbReference type="InterPro" id="IPR004345">
    <property type="entry name" value="TB2_DP1_HVA22"/>
</dbReference>
<accession>A0AAD5V3Z4</accession>
<evidence type="ECO:0000256" key="4">
    <source>
        <dbReference type="ARBA" id="ARBA00022989"/>
    </source>
</evidence>
<keyword evidence="4 6" id="KW-1133">Transmembrane helix</keyword>
<organism evidence="8 9">
    <name type="scientific">Meripilus lineatus</name>
    <dbReference type="NCBI Taxonomy" id="2056292"/>
    <lineage>
        <taxon>Eukaryota</taxon>
        <taxon>Fungi</taxon>
        <taxon>Dikarya</taxon>
        <taxon>Basidiomycota</taxon>
        <taxon>Agaricomycotina</taxon>
        <taxon>Agaricomycetes</taxon>
        <taxon>Polyporales</taxon>
        <taxon>Meripilaceae</taxon>
        <taxon>Meripilus</taxon>
    </lineage>
</organism>
<dbReference type="PANTHER" id="PTHR12300">
    <property type="entry name" value="HVA22-LIKE PROTEINS"/>
    <property type="match status" value="1"/>
</dbReference>
<comment type="similarity">
    <text evidence="2 6">Belongs to the DP1 family.</text>
</comment>
<evidence type="ECO:0000256" key="1">
    <source>
        <dbReference type="ARBA" id="ARBA00004141"/>
    </source>
</evidence>
<dbReference type="EMBL" id="JANAWD010000144">
    <property type="protein sequence ID" value="KAJ3485712.1"/>
    <property type="molecule type" value="Genomic_DNA"/>
</dbReference>
<comment type="caution">
    <text evidence="8">The sequence shown here is derived from an EMBL/GenBank/DDBJ whole genome shotgun (WGS) entry which is preliminary data.</text>
</comment>